<accession>A0A9N9GT95</accession>
<sequence>MINKSAIVALLMTVALVIITTVAAVPAYQTSCPALSVTNFGITYPSGGEKFKSGSNQKVIVDAKTSNISDIIAVDLFFANGTYYSTLRTGIVPIADRTATIMVTLPQIIDGIFYYQIWGRGPMGLSCFKTGIVFSIE</sequence>
<dbReference type="EMBL" id="CAJVPI010001970">
    <property type="protein sequence ID" value="CAG8632362.1"/>
    <property type="molecule type" value="Genomic_DNA"/>
</dbReference>
<dbReference type="Proteomes" id="UP000789739">
    <property type="component" value="Unassembled WGS sequence"/>
</dbReference>
<name>A0A9N9GT95_9GLOM</name>
<evidence type="ECO:0000256" key="1">
    <source>
        <dbReference type="SAM" id="SignalP"/>
    </source>
</evidence>
<keyword evidence="1" id="KW-0732">Signal</keyword>
<protein>
    <submittedName>
        <fullName evidence="2">8859_t:CDS:1</fullName>
    </submittedName>
</protein>
<gene>
    <name evidence="2" type="ORF">PBRASI_LOCUS9324</name>
</gene>
<proteinExistence type="predicted"/>
<evidence type="ECO:0000313" key="2">
    <source>
        <dbReference type="EMBL" id="CAG8632362.1"/>
    </source>
</evidence>
<feature type="signal peptide" evidence="1">
    <location>
        <begin position="1"/>
        <end position="24"/>
    </location>
</feature>
<organism evidence="2 3">
    <name type="scientific">Paraglomus brasilianum</name>
    <dbReference type="NCBI Taxonomy" id="144538"/>
    <lineage>
        <taxon>Eukaryota</taxon>
        <taxon>Fungi</taxon>
        <taxon>Fungi incertae sedis</taxon>
        <taxon>Mucoromycota</taxon>
        <taxon>Glomeromycotina</taxon>
        <taxon>Glomeromycetes</taxon>
        <taxon>Paraglomerales</taxon>
        <taxon>Paraglomeraceae</taxon>
        <taxon>Paraglomus</taxon>
    </lineage>
</organism>
<comment type="caution">
    <text evidence="2">The sequence shown here is derived from an EMBL/GenBank/DDBJ whole genome shotgun (WGS) entry which is preliminary data.</text>
</comment>
<keyword evidence="3" id="KW-1185">Reference proteome</keyword>
<dbReference type="AlphaFoldDB" id="A0A9N9GT95"/>
<evidence type="ECO:0000313" key="3">
    <source>
        <dbReference type="Proteomes" id="UP000789739"/>
    </source>
</evidence>
<feature type="chain" id="PRO_5040332777" evidence="1">
    <location>
        <begin position="25"/>
        <end position="137"/>
    </location>
</feature>
<reference evidence="2" key="1">
    <citation type="submission" date="2021-06" db="EMBL/GenBank/DDBJ databases">
        <authorList>
            <person name="Kallberg Y."/>
            <person name="Tangrot J."/>
            <person name="Rosling A."/>
        </authorList>
    </citation>
    <scope>NUCLEOTIDE SEQUENCE</scope>
    <source>
        <strain evidence="2">BR232B</strain>
    </source>
</reference>